<organism evidence="1 2">
    <name type="scientific">Parascaris univalens</name>
    <name type="common">Nematode worm</name>
    <dbReference type="NCBI Taxonomy" id="6257"/>
    <lineage>
        <taxon>Eukaryota</taxon>
        <taxon>Metazoa</taxon>
        <taxon>Ecdysozoa</taxon>
        <taxon>Nematoda</taxon>
        <taxon>Chromadorea</taxon>
        <taxon>Rhabditida</taxon>
        <taxon>Spirurina</taxon>
        <taxon>Ascaridomorpha</taxon>
        <taxon>Ascaridoidea</taxon>
        <taxon>Ascarididae</taxon>
        <taxon>Parascaris</taxon>
    </lineage>
</organism>
<dbReference type="AlphaFoldDB" id="A0A915BAV2"/>
<protein>
    <submittedName>
        <fullName evidence="2">Uncharacterized protein</fullName>
    </submittedName>
</protein>
<name>A0A915BAV2_PARUN</name>
<dbReference type="Proteomes" id="UP000887569">
    <property type="component" value="Unplaced"/>
</dbReference>
<reference evidence="2" key="1">
    <citation type="submission" date="2022-11" db="UniProtKB">
        <authorList>
            <consortium name="WormBaseParasite"/>
        </authorList>
    </citation>
    <scope>IDENTIFICATION</scope>
</reference>
<evidence type="ECO:0000313" key="1">
    <source>
        <dbReference type="Proteomes" id="UP000887569"/>
    </source>
</evidence>
<accession>A0A915BAV2</accession>
<proteinExistence type="predicted"/>
<sequence>MNLRTLAEDYRKTIQPVSYRDKFDIFIVFSAHDCIPLFGEVAISESASFLPCISLERVSQQRFRLCCIRNALSSSSFSESVSLCRCHSV</sequence>
<dbReference type="WBParaSite" id="PgR031_g023_t01">
    <property type="protein sequence ID" value="PgR031_g023_t01"/>
    <property type="gene ID" value="PgR031_g023"/>
</dbReference>
<keyword evidence="1" id="KW-1185">Reference proteome</keyword>
<evidence type="ECO:0000313" key="2">
    <source>
        <dbReference type="WBParaSite" id="PgR031_g023_t01"/>
    </source>
</evidence>